<keyword evidence="4 6" id="KW-0472">Membrane</keyword>
<feature type="transmembrane region" description="Helical" evidence="6">
    <location>
        <begin position="353"/>
        <end position="373"/>
    </location>
</feature>
<dbReference type="Pfam" id="PF07690">
    <property type="entry name" value="MFS_1"/>
    <property type="match status" value="1"/>
</dbReference>
<gene>
    <name evidence="8" type="ORF">JX265_001092</name>
</gene>
<feature type="transmembrane region" description="Helical" evidence="6">
    <location>
        <begin position="500"/>
        <end position="519"/>
    </location>
</feature>
<dbReference type="InterPro" id="IPR036259">
    <property type="entry name" value="MFS_trans_sf"/>
</dbReference>
<feature type="transmembrane region" description="Helical" evidence="6">
    <location>
        <begin position="589"/>
        <end position="611"/>
    </location>
</feature>
<dbReference type="AlphaFoldDB" id="A0A9Q0ARK8"/>
<name>A0A9Q0ARK8_9PEZI</name>
<feature type="transmembrane region" description="Helical" evidence="6">
    <location>
        <begin position="460"/>
        <end position="480"/>
    </location>
</feature>
<reference evidence="8" key="1">
    <citation type="submission" date="2021-03" db="EMBL/GenBank/DDBJ databases">
        <title>Revisited historic fungal species revealed as producer of novel bioactive compounds through whole genome sequencing and comparative genomics.</title>
        <authorList>
            <person name="Vignolle G.A."/>
            <person name="Hochenegger N."/>
            <person name="Mach R.L."/>
            <person name="Mach-Aigner A.R."/>
            <person name="Javad Rahimi M."/>
            <person name="Salim K.A."/>
            <person name="Chan C.M."/>
            <person name="Lim L.B.L."/>
            <person name="Cai F."/>
            <person name="Druzhinina I.S."/>
            <person name="U'Ren J.M."/>
            <person name="Derntl C."/>
        </authorList>
    </citation>
    <scope>NUCLEOTIDE SEQUENCE</scope>
    <source>
        <strain evidence="8">TUCIM 5799</strain>
    </source>
</reference>
<accession>A0A9Q0ARK8</accession>
<evidence type="ECO:0000256" key="6">
    <source>
        <dbReference type="SAM" id="Phobius"/>
    </source>
</evidence>
<feature type="transmembrane region" description="Helical" evidence="6">
    <location>
        <begin position="325"/>
        <end position="347"/>
    </location>
</feature>
<dbReference type="GO" id="GO:0016020">
    <property type="term" value="C:membrane"/>
    <property type="evidence" value="ECO:0007669"/>
    <property type="project" value="UniProtKB-SubCell"/>
</dbReference>
<dbReference type="Proteomes" id="UP000829685">
    <property type="component" value="Unassembled WGS sequence"/>
</dbReference>
<feature type="region of interest" description="Disordered" evidence="5">
    <location>
        <begin position="168"/>
        <end position="188"/>
    </location>
</feature>
<feature type="transmembrane region" description="Helical" evidence="6">
    <location>
        <begin position="551"/>
        <end position="577"/>
    </location>
</feature>
<evidence type="ECO:0000313" key="8">
    <source>
        <dbReference type="EMBL" id="KAI1880852.1"/>
    </source>
</evidence>
<feature type="transmembrane region" description="Helical" evidence="6">
    <location>
        <begin position="295"/>
        <end position="313"/>
    </location>
</feature>
<evidence type="ECO:0000256" key="1">
    <source>
        <dbReference type="ARBA" id="ARBA00004141"/>
    </source>
</evidence>
<feature type="transmembrane region" description="Helical" evidence="6">
    <location>
        <begin position="631"/>
        <end position="652"/>
    </location>
</feature>
<feature type="domain" description="Major facilitator superfamily (MFS) profile" evidence="7">
    <location>
        <begin position="196"/>
        <end position="661"/>
    </location>
</feature>
<feature type="transmembrane region" description="Helical" evidence="6">
    <location>
        <begin position="526"/>
        <end position="545"/>
    </location>
</feature>
<proteinExistence type="predicted"/>
<keyword evidence="9" id="KW-1185">Reference proteome</keyword>
<evidence type="ECO:0000256" key="3">
    <source>
        <dbReference type="ARBA" id="ARBA00022989"/>
    </source>
</evidence>
<dbReference type="CDD" id="cd17476">
    <property type="entry name" value="MFS_Amf1_MDR_like"/>
    <property type="match status" value="1"/>
</dbReference>
<dbReference type="InterPro" id="IPR011701">
    <property type="entry name" value="MFS"/>
</dbReference>
<feature type="transmembrane region" description="Helical" evidence="6">
    <location>
        <begin position="393"/>
        <end position="412"/>
    </location>
</feature>
<feature type="transmembrane region" description="Helical" evidence="6">
    <location>
        <begin position="424"/>
        <end position="448"/>
    </location>
</feature>
<feature type="compositionally biased region" description="Basic residues" evidence="5">
    <location>
        <begin position="46"/>
        <end position="70"/>
    </location>
</feature>
<keyword evidence="2 6" id="KW-0812">Transmembrane</keyword>
<evidence type="ECO:0000256" key="4">
    <source>
        <dbReference type="ARBA" id="ARBA00023136"/>
    </source>
</evidence>
<keyword evidence="3 6" id="KW-1133">Transmembrane helix</keyword>
<evidence type="ECO:0000259" key="7">
    <source>
        <dbReference type="PROSITE" id="PS50850"/>
    </source>
</evidence>
<evidence type="ECO:0000313" key="9">
    <source>
        <dbReference type="Proteomes" id="UP000829685"/>
    </source>
</evidence>
<dbReference type="InterPro" id="IPR020846">
    <property type="entry name" value="MFS_dom"/>
</dbReference>
<evidence type="ECO:0000256" key="2">
    <source>
        <dbReference type="ARBA" id="ARBA00022692"/>
    </source>
</evidence>
<evidence type="ECO:0000256" key="5">
    <source>
        <dbReference type="SAM" id="MobiDB-lite"/>
    </source>
</evidence>
<dbReference type="SUPFAM" id="SSF103473">
    <property type="entry name" value="MFS general substrate transporter"/>
    <property type="match status" value="2"/>
</dbReference>
<feature type="transmembrane region" description="Helical" evidence="6">
    <location>
        <begin position="263"/>
        <end position="283"/>
    </location>
</feature>
<feature type="transmembrane region" description="Helical" evidence="6">
    <location>
        <begin position="233"/>
        <end position="251"/>
    </location>
</feature>
<dbReference type="PANTHER" id="PTHR42718:SF1">
    <property type="entry name" value="LOW AFFINITY AMMONIUM TRANSPORTER"/>
    <property type="match status" value="1"/>
</dbReference>
<feature type="region of interest" description="Disordered" evidence="5">
    <location>
        <begin position="21"/>
        <end position="71"/>
    </location>
</feature>
<comment type="subcellular location">
    <subcellularLocation>
        <location evidence="1">Membrane</location>
        <topology evidence="1">Multi-pass membrane protein</topology>
    </subcellularLocation>
</comment>
<organism evidence="8 9">
    <name type="scientific">Neoarthrinium moseri</name>
    <dbReference type="NCBI Taxonomy" id="1658444"/>
    <lineage>
        <taxon>Eukaryota</taxon>
        <taxon>Fungi</taxon>
        <taxon>Dikarya</taxon>
        <taxon>Ascomycota</taxon>
        <taxon>Pezizomycotina</taxon>
        <taxon>Sordariomycetes</taxon>
        <taxon>Xylariomycetidae</taxon>
        <taxon>Amphisphaeriales</taxon>
        <taxon>Apiosporaceae</taxon>
        <taxon>Neoarthrinium</taxon>
    </lineage>
</organism>
<dbReference type="PANTHER" id="PTHR42718">
    <property type="entry name" value="MAJOR FACILITATOR SUPERFAMILY MULTIDRUG TRANSPORTER MFSC"/>
    <property type="match status" value="1"/>
</dbReference>
<dbReference type="PROSITE" id="PS50850">
    <property type="entry name" value="MFS"/>
    <property type="match status" value="1"/>
</dbReference>
<feature type="compositionally biased region" description="Polar residues" evidence="5">
    <location>
        <begin position="28"/>
        <end position="42"/>
    </location>
</feature>
<comment type="caution">
    <text evidence="8">The sequence shown here is derived from an EMBL/GenBank/DDBJ whole genome shotgun (WGS) entry which is preliminary data.</text>
</comment>
<dbReference type="GO" id="GO:0022857">
    <property type="term" value="F:transmembrane transporter activity"/>
    <property type="evidence" value="ECO:0007669"/>
    <property type="project" value="InterPro"/>
</dbReference>
<sequence length="703" mass="76146">MCNYAGCSSCVQLKARRDSDPFTMASLHPNSGMSPLQPNHPNLQPHHSHQHEHGHEHHHHHNHAPPRRNSRWSFSSNEIVLNRLSEILAPFDATRGEASISEYPEDDLEHGPEMDTIPIAPPVPIKDEALYKAARDQHNQRNANPAATAAAGRIWRLPDELKGPARLRPLEQDEESSPTSEDSAADGMSRTREAVFVSTICMAQLCTQAGLGQTLAIIHVVGDTYGISNPRDLSWLIAGYTLTIGTFILIAGRLGDAYGYKRVFLAGFAWSALWAAVAGTAVWSTHVLFTVCRVLQGLGAAMCLPNAIALLGATYPPGKRKSMIFAIFAATAPCGSILGAAGGGVFALVWWPVAYWAFALVLCVVATVGYYVIPAVGHRYETPASFPAAIRDLDIPGAVLGVSALALVSFAFNQGPIAGWSEPYIWMALVVGALLMCIFIMVECHYAANPIIPLNALKPNVSFILGAVACGWGCFGIWSFYTWQFLQVIRRLSPLLTTAWFSPVVIVGILASLTTGLMLHRLGPPVVMTISMLAFTIGTLLIATCPDTQTYWGQTFVCMLVISWGMDMSFPAATLLLSDSVSRRHQGIAASLVSTVINYSISVGIGIGGTVEQQVTNGAVSYDAVLSGYRAALWTGVALASLGVIICLGFLFKMFLDNRPWTTWNWEWEFKRRNKKEVCCTCHGVLDGTTVGSHSPGHQMTSI</sequence>
<dbReference type="Gene3D" id="1.20.1250.20">
    <property type="entry name" value="MFS general substrate transporter like domains"/>
    <property type="match status" value="2"/>
</dbReference>
<protein>
    <recommendedName>
        <fullName evidence="7">Major facilitator superfamily (MFS) profile domain-containing protein</fullName>
    </recommendedName>
</protein>
<dbReference type="EMBL" id="JAFIMR010000002">
    <property type="protein sequence ID" value="KAI1880852.1"/>
    <property type="molecule type" value="Genomic_DNA"/>
</dbReference>